<gene>
    <name evidence="2" type="ORF">CC80DRAFT_328979</name>
</gene>
<dbReference type="Proteomes" id="UP000800035">
    <property type="component" value="Unassembled WGS sequence"/>
</dbReference>
<feature type="region of interest" description="Disordered" evidence="1">
    <location>
        <begin position="1"/>
        <end position="44"/>
    </location>
</feature>
<organism evidence="2 3">
    <name type="scientific">Byssothecium circinans</name>
    <dbReference type="NCBI Taxonomy" id="147558"/>
    <lineage>
        <taxon>Eukaryota</taxon>
        <taxon>Fungi</taxon>
        <taxon>Dikarya</taxon>
        <taxon>Ascomycota</taxon>
        <taxon>Pezizomycotina</taxon>
        <taxon>Dothideomycetes</taxon>
        <taxon>Pleosporomycetidae</taxon>
        <taxon>Pleosporales</taxon>
        <taxon>Massarineae</taxon>
        <taxon>Massarinaceae</taxon>
        <taxon>Byssothecium</taxon>
    </lineage>
</organism>
<evidence type="ECO:0000313" key="2">
    <source>
        <dbReference type="EMBL" id="KAF1948211.1"/>
    </source>
</evidence>
<evidence type="ECO:0000256" key="1">
    <source>
        <dbReference type="SAM" id="MobiDB-lite"/>
    </source>
</evidence>
<keyword evidence="3" id="KW-1185">Reference proteome</keyword>
<dbReference type="EMBL" id="ML977069">
    <property type="protein sequence ID" value="KAF1948211.1"/>
    <property type="molecule type" value="Genomic_DNA"/>
</dbReference>
<name>A0A6A5T6K4_9PLEO</name>
<evidence type="ECO:0000313" key="3">
    <source>
        <dbReference type="Proteomes" id="UP000800035"/>
    </source>
</evidence>
<dbReference type="AlphaFoldDB" id="A0A6A5T6K4"/>
<proteinExistence type="predicted"/>
<feature type="compositionally biased region" description="Polar residues" evidence="1">
    <location>
        <begin position="13"/>
        <end position="23"/>
    </location>
</feature>
<protein>
    <submittedName>
        <fullName evidence="2">Uncharacterized protein</fullName>
    </submittedName>
</protein>
<reference evidence="2" key="1">
    <citation type="journal article" date="2020" name="Stud. Mycol.">
        <title>101 Dothideomycetes genomes: a test case for predicting lifestyles and emergence of pathogens.</title>
        <authorList>
            <person name="Haridas S."/>
            <person name="Albert R."/>
            <person name="Binder M."/>
            <person name="Bloem J."/>
            <person name="Labutti K."/>
            <person name="Salamov A."/>
            <person name="Andreopoulos B."/>
            <person name="Baker S."/>
            <person name="Barry K."/>
            <person name="Bills G."/>
            <person name="Bluhm B."/>
            <person name="Cannon C."/>
            <person name="Castanera R."/>
            <person name="Culley D."/>
            <person name="Daum C."/>
            <person name="Ezra D."/>
            <person name="Gonzalez J."/>
            <person name="Henrissat B."/>
            <person name="Kuo A."/>
            <person name="Liang C."/>
            <person name="Lipzen A."/>
            <person name="Lutzoni F."/>
            <person name="Magnuson J."/>
            <person name="Mondo S."/>
            <person name="Nolan M."/>
            <person name="Ohm R."/>
            <person name="Pangilinan J."/>
            <person name="Park H.-J."/>
            <person name="Ramirez L."/>
            <person name="Alfaro M."/>
            <person name="Sun H."/>
            <person name="Tritt A."/>
            <person name="Yoshinaga Y."/>
            <person name="Zwiers L.-H."/>
            <person name="Turgeon B."/>
            <person name="Goodwin S."/>
            <person name="Spatafora J."/>
            <person name="Crous P."/>
            <person name="Grigoriev I."/>
        </authorList>
    </citation>
    <scope>NUCLEOTIDE SEQUENCE</scope>
    <source>
        <strain evidence="2">CBS 675.92</strain>
    </source>
</reference>
<feature type="compositionally biased region" description="Basic and acidic residues" evidence="1">
    <location>
        <begin position="1"/>
        <end position="12"/>
    </location>
</feature>
<sequence>MYNIYESRRENQARTTYTANSSARGPLLHRIPSPEAKKGKRWKPNTAARMSIATKSPENPCCIIPVRDPLPSLTCIKQHFSPQPRVR</sequence>
<accession>A0A6A5T6K4</accession>